<organism evidence="1 2">
    <name type="scientific">Drosophila navojoa</name>
    <name type="common">Fruit fly</name>
    <dbReference type="NCBI Taxonomy" id="7232"/>
    <lineage>
        <taxon>Eukaryota</taxon>
        <taxon>Metazoa</taxon>
        <taxon>Ecdysozoa</taxon>
        <taxon>Arthropoda</taxon>
        <taxon>Hexapoda</taxon>
        <taxon>Insecta</taxon>
        <taxon>Pterygota</taxon>
        <taxon>Neoptera</taxon>
        <taxon>Endopterygota</taxon>
        <taxon>Diptera</taxon>
        <taxon>Brachycera</taxon>
        <taxon>Muscomorpha</taxon>
        <taxon>Ephydroidea</taxon>
        <taxon>Drosophilidae</taxon>
        <taxon>Drosophila</taxon>
    </lineage>
</organism>
<dbReference type="OrthoDB" id="7930815at2759"/>
<name>A0A484BNN8_DRONA</name>
<comment type="caution">
    <text evidence="1">The sequence shown here is derived from an EMBL/GenBank/DDBJ whole genome shotgun (WGS) entry which is preliminary data.</text>
</comment>
<reference evidence="1 2" key="1">
    <citation type="journal article" date="2019" name="J. Hered.">
        <title>An Improved Genome Assembly for Drosophila navojoa, the Basal Species in the mojavensis Cluster.</title>
        <authorList>
            <person name="Vanderlinde T."/>
            <person name="Dupim E.G."/>
            <person name="Nazario-Yepiz N.O."/>
            <person name="Carvalho A.B."/>
        </authorList>
    </citation>
    <scope>NUCLEOTIDE SEQUENCE [LARGE SCALE GENOMIC DNA]</scope>
    <source>
        <strain evidence="1">Navoj_Jal97</strain>
        <tissue evidence="1">Whole organism</tissue>
    </source>
</reference>
<proteinExistence type="predicted"/>
<sequence>MDQNIPIKTDSDDLIKNKSDIMIPNYLKRLVLEYLQKHGCTHANLETVVRSRRKNQEKAIKYICQAYKDAEVRGNQECESVCLRHINQWLELLNNAELSNLCEYEAAAVINSIVRTEVQPKPEQLGGIDLSEVYGFLENALTGQAQKRLSDASEAFLAREIELLIEEANNDHSDKVVRSMGEKLYERNEYNYEAEPNKCSLDPLFLDE</sequence>
<dbReference type="OMA" id="SHINQWL"/>
<gene>
    <name evidence="1" type="ORF">AWZ03_003288</name>
</gene>
<dbReference type="KEGG" id="dnv:108651256"/>
<evidence type="ECO:0000313" key="2">
    <source>
        <dbReference type="Proteomes" id="UP000295192"/>
    </source>
</evidence>
<evidence type="ECO:0000313" key="1">
    <source>
        <dbReference type="EMBL" id="TDG50383.1"/>
    </source>
</evidence>
<protein>
    <submittedName>
        <fullName evidence="1">Uncharacterized protein</fullName>
    </submittedName>
</protein>
<dbReference type="Proteomes" id="UP000295192">
    <property type="component" value="Unassembled WGS sequence"/>
</dbReference>
<keyword evidence="2" id="KW-1185">Reference proteome</keyword>
<dbReference type="EMBL" id="LSRL02000016">
    <property type="protein sequence ID" value="TDG50383.1"/>
    <property type="molecule type" value="Genomic_DNA"/>
</dbReference>
<dbReference type="AlphaFoldDB" id="A0A484BNN8"/>
<accession>A0A484BNN8</accession>